<evidence type="ECO:0000256" key="6">
    <source>
        <dbReference type="ARBA" id="ARBA00023136"/>
    </source>
</evidence>
<feature type="transmembrane region" description="Helical" evidence="7">
    <location>
        <begin position="190"/>
        <end position="212"/>
    </location>
</feature>
<reference evidence="8" key="3">
    <citation type="submission" date="2025-09" db="UniProtKB">
        <authorList>
            <consortium name="Ensembl"/>
        </authorList>
    </citation>
    <scope>IDENTIFICATION</scope>
</reference>
<dbReference type="PANTHER" id="PTHR15756:SF6">
    <property type="entry name" value="TRANSMEMBRANE PROTEIN 176A"/>
    <property type="match status" value="1"/>
</dbReference>
<dbReference type="PANTHER" id="PTHR15756">
    <property type="entry name" value="LR8/HCA112"/>
    <property type="match status" value="1"/>
</dbReference>
<dbReference type="HOGENOM" id="CLU_090530_1_0_1"/>
<proteinExistence type="inferred from homology"/>
<dbReference type="Ensembl" id="ENSPANT00000011422.3">
    <property type="protein sequence ID" value="ENSPANP00000001319.3"/>
    <property type="gene ID" value="ENSPANG00000006707.3"/>
</dbReference>
<evidence type="ECO:0000256" key="3">
    <source>
        <dbReference type="ARBA" id="ARBA00022553"/>
    </source>
</evidence>
<comment type="subcellular location">
    <subcellularLocation>
        <location evidence="1">Membrane</location>
        <topology evidence="1">Multi-pass membrane protein</topology>
    </subcellularLocation>
</comment>
<evidence type="ECO:0000313" key="9">
    <source>
        <dbReference type="Proteomes" id="UP000028761"/>
    </source>
</evidence>
<evidence type="ECO:0000256" key="1">
    <source>
        <dbReference type="ARBA" id="ARBA00004141"/>
    </source>
</evidence>
<evidence type="ECO:0000256" key="2">
    <source>
        <dbReference type="ARBA" id="ARBA00006022"/>
    </source>
</evidence>
<keyword evidence="9" id="KW-1185">Reference proteome</keyword>
<dbReference type="GO" id="GO:0016020">
    <property type="term" value="C:membrane"/>
    <property type="evidence" value="ECO:0007669"/>
    <property type="project" value="UniProtKB-SubCell"/>
</dbReference>
<reference evidence="8 9" key="1">
    <citation type="submission" date="2012-03" db="EMBL/GenBank/DDBJ databases">
        <title>Whole Genome Assembly of Papio anubis.</title>
        <authorList>
            <person name="Liu Y.L."/>
            <person name="Abraham K.A."/>
            <person name="Akbar H.A."/>
            <person name="Ali S.A."/>
            <person name="Anosike U.A."/>
            <person name="Aqrawi P.A."/>
            <person name="Arias F.A."/>
            <person name="Attaway T.A."/>
            <person name="Awwad R.A."/>
            <person name="Babu C.B."/>
            <person name="Bandaranaike D.B."/>
            <person name="Battles P.B."/>
            <person name="Bell A.B."/>
            <person name="Beltran B.B."/>
            <person name="Berhane-Mersha D.B."/>
            <person name="Bess C.B."/>
            <person name="Bickham C.B."/>
            <person name="Bolden T.B."/>
            <person name="Carter K.C."/>
            <person name="Chau D.C."/>
            <person name="Chavez A.C."/>
            <person name="Clerc-Blankenburg K.C."/>
            <person name="Coyle M.C."/>
            <person name="Dao M.D."/>
            <person name="Davila M.L.D."/>
            <person name="Davy-Carroll L.D."/>
            <person name="Denson S.D."/>
            <person name="Dinh H.D."/>
            <person name="Fernandez S.F."/>
            <person name="Fernando P.F."/>
            <person name="Forbes L.F."/>
            <person name="Francis C.F."/>
            <person name="Francisco L.F."/>
            <person name="Fu Q.F."/>
            <person name="Garcia-Iii R.G."/>
            <person name="Garrett T.G."/>
            <person name="Gross S.G."/>
            <person name="Gubbala S.G."/>
            <person name="Hirani K.H."/>
            <person name="Hogues M.H."/>
            <person name="Hollins B.H."/>
            <person name="Jackson L.J."/>
            <person name="Javaid M.J."/>
            <person name="Jhangiani S.J."/>
            <person name="Johnson A.J."/>
            <person name="Johnson B.J."/>
            <person name="Jones J.J."/>
            <person name="Joshi V.J."/>
            <person name="Kalu J.K."/>
            <person name="Khan N.K."/>
            <person name="Korchina V.K."/>
            <person name="Kovar C.K."/>
            <person name="Lago L.L."/>
            <person name="Lara F.L."/>
            <person name="Le T.-K.L."/>
            <person name="Lee S.L."/>
            <person name="Legall-Iii F.L."/>
            <person name="Lemon S.L."/>
            <person name="Liu J.L."/>
            <person name="Liu Y.-S.L."/>
            <person name="Liyanage D.L."/>
            <person name="Lopez J.L."/>
            <person name="Lorensuhewa L.L."/>
            <person name="Mata R.M."/>
            <person name="Mathew T.M."/>
            <person name="Mercado C.M."/>
            <person name="Mercado I.M."/>
            <person name="Morales K.M."/>
            <person name="Morgan M.M."/>
            <person name="Munidasa M.M."/>
            <person name="Ngo D.N."/>
            <person name="Nguyen L.N."/>
            <person name="Nguyen T.N."/>
            <person name="Nguyen N.N."/>
            <person name="Obregon M.O."/>
            <person name="Okwuonu G.O."/>
            <person name="Ongeri F.O."/>
            <person name="Onwere C.O."/>
            <person name="Osifeso I.O."/>
            <person name="Parra A.P."/>
            <person name="Patil S.P."/>
            <person name="Perez A.P."/>
            <person name="Perez Y.P."/>
            <person name="Pham C.P."/>
            <person name="Pu L.-L.P."/>
            <person name="Puazo M.P."/>
            <person name="Quiroz J.Q."/>
            <person name="Rouhana J.R."/>
            <person name="Ruiz M.R."/>
            <person name="Ruiz S.-J.R."/>
            <person name="Saada N.S."/>
            <person name="Santibanez J.S."/>
            <person name="Scheel M.S."/>
            <person name="Schneider B.S."/>
            <person name="Simmons D.S."/>
            <person name="Sisson I.S."/>
            <person name="Tang L.-Y.T."/>
            <person name="Thornton R.T."/>
            <person name="Tisius J.T."/>
            <person name="Toledanes G.T."/>
            <person name="Trejos Z.T."/>
            <person name="Usmani K.U."/>
            <person name="Varghese R.V."/>
            <person name="Vattathil S.V."/>
            <person name="Vee V.V."/>
            <person name="Walker D.W."/>
            <person name="Weissenberger G.W."/>
            <person name="White C.W."/>
            <person name="Williams A.W."/>
            <person name="Woodworth J.W."/>
            <person name="Wright R.W."/>
            <person name="Zhu Y.Z."/>
            <person name="Han Y.H."/>
            <person name="Newsham I.N."/>
            <person name="Nazareth L.N."/>
            <person name="Worley K.W."/>
            <person name="Muzny D.M."/>
            <person name="Rogers J.R."/>
            <person name="Gibbs R.G."/>
        </authorList>
    </citation>
    <scope>NUCLEOTIDE SEQUENCE [LARGE SCALE GENOMIC DNA]</scope>
</reference>
<dbReference type="GeneTree" id="ENSGT00530000064074"/>
<accession>A0A096MNQ7</accession>
<feature type="transmembrane region" description="Helical" evidence="7">
    <location>
        <begin position="83"/>
        <end position="106"/>
    </location>
</feature>
<dbReference type="AlphaFoldDB" id="A0A096MNQ7"/>
<evidence type="ECO:0000313" key="8">
    <source>
        <dbReference type="Ensembl" id="ENSPANP00000001319.3"/>
    </source>
</evidence>
<evidence type="ECO:0000256" key="4">
    <source>
        <dbReference type="ARBA" id="ARBA00022692"/>
    </source>
</evidence>
<dbReference type="Bgee" id="ENSPANG00000006707">
    <property type="expression patterns" value="Expressed in metanephros cortex and 63 other cell types or tissues"/>
</dbReference>
<keyword evidence="6 7" id="KW-0472">Membrane</keyword>
<name>A0A096MNQ7_PAPAN</name>
<dbReference type="Pfam" id="PF04103">
    <property type="entry name" value="CD20"/>
    <property type="match status" value="1"/>
</dbReference>
<protein>
    <submittedName>
        <fullName evidence="8">Transmembrane protein 176A</fullName>
    </submittedName>
</protein>
<gene>
    <name evidence="8" type="primary">TMEM176A</name>
</gene>
<dbReference type="STRING" id="9555.ENSPANP00000001319"/>
<dbReference type="eggNOG" id="ENOG502SF8T">
    <property type="taxonomic scope" value="Eukaryota"/>
</dbReference>
<dbReference type="InterPro" id="IPR007237">
    <property type="entry name" value="CD20-like"/>
</dbReference>
<sequence>METADSNEMALEAPQPTHVDVHIHQESALAKLLLTCCSALQPRTTQARGSSRLLVASWVMQIVLGILSAVLGGFFYIRDYTLLVTSGAAIWTGAVAVLAGATAFIYEKRGGTYWALLRTLLALAAFFTAIAALKLWNEDFRYGYYYDSICHISTSSGWITPAPTDSPEEVRRLHLCTSFLYMLKALIRTLHAMLLGVWILLFLASLAPLWLYCWRKFPTKGWWPSPESPYPQPSGPQVKEPRNPGKSISMLYLCIRKDTRKRCWK</sequence>
<dbReference type="OMA" id="KQGGICW"/>
<evidence type="ECO:0000256" key="5">
    <source>
        <dbReference type="ARBA" id="ARBA00022989"/>
    </source>
</evidence>
<keyword evidence="3" id="KW-0597">Phosphoprotein</keyword>
<organism evidence="8 9">
    <name type="scientific">Papio anubis</name>
    <name type="common">Olive baboon</name>
    <dbReference type="NCBI Taxonomy" id="9555"/>
    <lineage>
        <taxon>Eukaryota</taxon>
        <taxon>Metazoa</taxon>
        <taxon>Chordata</taxon>
        <taxon>Craniata</taxon>
        <taxon>Vertebrata</taxon>
        <taxon>Euteleostomi</taxon>
        <taxon>Mammalia</taxon>
        <taxon>Eutheria</taxon>
        <taxon>Euarchontoglires</taxon>
        <taxon>Primates</taxon>
        <taxon>Haplorrhini</taxon>
        <taxon>Catarrhini</taxon>
        <taxon>Cercopithecidae</taxon>
        <taxon>Cercopithecinae</taxon>
        <taxon>Papio</taxon>
    </lineage>
</organism>
<dbReference type="InterPro" id="IPR009281">
    <property type="entry name" value="TMEM176A/TMEM176B"/>
</dbReference>
<keyword evidence="5 7" id="KW-1133">Transmembrane helix</keyword>
<evidence type="ECO:0000256" key="7">
    <source>
        <dbReference type="SAM" id="Phobius"/>
    </source>
</evidence>
<dbReference type="Proteomes" id="UP000028761">
    <property type="component" value="Chromosome 4"/>
</dbReference>
<feature type="transmembrane region" description="Helical" evidence="7">
    <location>
        <begin position="113"/>
        <end position="136"/>
    </location>
</feature>
<keyword evidence="4 7" id="KW-0812">Transmembrane</keyword>
<reference evidence="8" key="2">
    <citation type="submission" date="2025-08" db="UniProtKB">
        <authorList>
            <consortium name="Ensembl"/>
        </authorList>
    </citation>
    <scope>IDENTIFICATION</scope>
</reference>
<feature type="transmembrane region" description="Helical" evidence="7">
    <location>
        <begin position="53"/>
        <end position="77"/>
    </location>
</feature>
<comment type="similarity">
    <text evidence="2">Belongs to the TMEM176 family.</text>
</comment>